<evidence type="ECO:0000256" key="1">
    <source>
        <dbReference type="ARBA" id="ARBA00022448"/>
    </source>
</evidence>
<evidence type="ECO:0000256" key="4">
    <source>
        <dbReference type="ARBA" id="ARBA00022982"/>
    </source>
</evidence>
<feature type="domain" description="Cytochrome c" evidence="8">
    <location>
        <begin position="166"/>
        <end position="242"/>
    </location>
</feature>
<evidence type="ECO:0000256" key="6">
    <source>
        <dbReference type="PROSITE-ProRule" id="PRU00433"/>
    </source>
</evidence>
<keyword evidence="7" id="KW-0732">Signal</keyword>
<feature type="chain" id="PRO_5045906028" description="Cytochrome c domain-containing protein" evidence="7">
    <location>
        <begin position="23"/>
        <end position="242"/>
    </location>
</feature>
<dbReference type="PROSITE" id="PS51007">
    <property type="entry name" value="CYTC"/>
    <property type="match status" value="2"/>
</dbReference>
<keyword evidence="1" id="KW-0813">Transport</keyword>
<keyword evidence="5 6" id="KW-0408">Iron</keyword>
<feature type="domain" description="Cytochrome c" evidence="8">
    <location>
        <begin position="34"/>
        <end position="137"/>
    </location>
</feature>
<keyword evidence="2 6" id="KW-0349">Heme</keyword>
<dbReference type="Proteomes" id="UP001239909">
    <property type="component" value="Unassembled WGS sequence"/>
</dbReference>
<name>A0ABQ6LIM4_9RHOB</name>
<dbReference type="RefSeq" id="WP_285670746.1">
    <property type="nucleotide sequence ID" value="NZ_BSYI01000007.1"/>
</dbReference>
<sequence>MGALRLLLTALALALAAAGARAELAADAVHDLPGDPERGAGLWRLCQSCHALGEGARNRVGPHLNELFGRRAATVAGYRYSKDMRRAGADGLTWTADTLHVYLENPRSLVTGTRMAFRGIPEEADRADLIAYLRRFSASPRDIPEAAPTAPPRDPDVAPAILAIEGDPAYGEYLAGECVTCHQASGTDEGIPSITGWPERDFVTALHAYKNRHRPHPVMQLIAGNLSEEEIAALAAFFRGVD</sequence>
<dbReference type="EMBL" id="BSYI01000007">
    <property type="protein sequence ID" value="GMG81999.1"/>
    <property type="molecule type" value="Genomic_DNA"/>
</dbReference>
<keyword evidence="10" id="KW-1185">Reference proteome</keyword>
<evidence type="ECO:0000259" key="8">
    <source>
        <dbReference type="PROSITE" id="PS51007"/>
    </source>
</evidence>
<dbReference type="SUPFAM" id="SSF46626">
    <property type="entry name" value="Cytochrome c"/>
    <property type="match status" value="2"/>
</dbReference>
<keyword evidence="4" id="KW-0249">Electron transport</keyword>
<protein>
    <recommendedName>
        <fullName evidence="8">Cytochrome c domain-containing protein</fullName>
    </recommendedName>
</protein>
<evidence type="ECO:0000256" key="2">
    <source>
        <dbReference type="ARBA" id="ARBA00022617"/>
    </source>
</evidence>
<feature type="signal peptide" evidence="7">
    <location>
        <begin position="1"/>
        <end position="22"/>
    </location>
</feature>
<evidence type="ECO:0000256" key="3">
    <source>
        <dbReference type="ARBA" id="ARBA00022723"/>
    </source>
</evidence>
<gene>
    <name evidence="9" type="ORF">LNKW23_12120</name>
</gene>
<dbReference type="InterPro" id="IPR002327">
    <property type="entry name" value="Cyt_c_1A/1B"/>
</dbReference>
<dbReference type="Gene3D" id="1.10.760.10">
    <property type="entry name" value="Cytochrome c-like domain"/>
    <property type="match status" value="2"/>
</dbReference>
<evidence type="ECO:0000256" key="5">
    <source>
        <dbReference type="ARBA" id="ARBA00023004"/>
    </source>
</evidence>
<reference evidence="9 10" key="1">
    <citation type="submission" date="2023-04" db="EMBL/GenBank/DDBJ databases">
        <title>Marinoamorphus aggregata gen. nov., sp. Nov., isolate from tissue of brittle star Ophioplocus japonicus.</title>
        <authorList>
            <person name="Kawano K."/>
            <person name="Sawayama S."/>
            <person name="Nakagawa S."/>
        </authorList>
    </citation>
    <scope>NUCLEOTIDE SEQUENCE [LARGE SCALE GENOMIC DNA]</scope>
    <source>
        <strain evidence="9 10">NKW23</strain>
    </source>
</reference>
<accession>A0ABQ6LIM4</accession>
<dbReference type="PANTHER" id="PTHR11961">
    <property type="entry name" value="CYTOCHROME C"/>
    <property type="match status" value="1"/>
</dbReference>
<comment type="caution">
    <text evidence="9">The sequence shown here is derived from an EMBL/GenBank/DDBJ whole genome shotgun (WGS) entry which is preliminary data.</text>
</comment>
<organism evidence="9 10">
    <name type="scientific">Paralimibaculum aggregatum</name>
    <dbReference type="NCBI Taxonomy" id="3036245"/>
    <lineage>
        <taxon>Bacteria</taxon>
        <taxon>Pseudomonadati</taxon>
        <taxon>Pseudomonadota</taxon>
        <taxon>Alphaproteobacteria</taxon>
        <taxon>Rhodobacterales</taxon>
        <taxon>Paracoccaceae</taxon>
        <taxon>Paralimibaculum</taxon>
    </lineage>
</organism>
<evidence type="ECO:0000256" key="7">
    <source>
        <dbReference type="SAM" id="SignalP"/>
    </source>
</evidence>
<proteinExistence type="predicted"/>
<dbReference type="InterPro" id="IPR036909">
    <property type="entry name" value="Cyt_c-like_dom_sf"/>
</dbReference>
<evidence type="ECO:0000313" key="9">
    <source>
        <dbReference type="EMBL" id="GMG81999.1"/>
    </source>
</evidence>
<dbReference type="InterPro" id="IPR009056">
    <property type="entry name" value="Cyt_c-like_dom"/>
</dbReference>
<keyword evidence="3 6" id="KW-0479">Metal-binding</keyword>
<dbReference type="PRINTS" id="PR00604">
    <property type="entry name" value="CYTCHRMECIAB"/>
</dbReference>
<evidence type="ECO:0000313" key="10">
    <source>
        <dbReference type="Proteomes" id="UP001239909"/>
    </source>
</evidence>